<dbReference type="Pfam" id="PF13952">
    <property type="entry name" value="DUF4216"/>
    <property type="match status" value="1"/>
</dbReference>
<dbReference type="PANTHER" id="PTHR48258">
    <property type="entry name" value="DUF4218 DOMAIN-CONTAINING PROTEIN-RELATED"/>
    <property type="match status" value="1"/>
</dbReference>
<comment type="caution">
    <text evidence="4">The sequence shown here is derived from an EMBL/GenBank/DDBJ whole genome shotgun (WGS) entry which is preliminary data.</text>
</comment>
<feature type="domain" description="DUF4216" evidence="2">
    <location>
        <begin position="154"/>
        <end position="203"/>
    </location>
</feature>
<dbReference type="EMBL" id="JBAMMX010000010">
    <property type="protein sequence ID" value="KAK6931972.1"/>
    <property type="molecule type" value="Genomic_DNA"/>
</dbReference>
<evidence type="ECO:0000259" key="3">
    <source>
        <dbReference type="Pfam" id="PF13963"/>
    </source>
</evidence>
<feature type="region of interest" description="Disordered" evidence="1">
    <location>
        <begin position="322"/>
        <end position="343"/>
    </location>
</feature>
<dbReference type="Proteomes" id="UP001370490">
    <property type="component" value="Unassembled WGS sequence"/>
</dbReference>
<sequence>MKFVHRTKDKRYGQGVEEFLKLAYCNKEESSKLPCPCKSCNNFRLCDKNTVYLHLMQRGISVNYDMWIYHGEICEDVLDNEDLTIDESDGDNNDDYNDDLKLRHNIDIMHVVKNVIESIVATIFDIKGNTKDTWKSLKDLMEQGLKKGLHFQPTGLQIDKECALTSVNMSRKWYQDQPYVLVSQVKQVFYVLDLKLGKNWHVVQSFTPRTFYDVPQTLEAAHIEVYQEEEPNFNLVVDLNIELPSLARGIIALQLVDASIILNLLIRRNCGKMILLIRNKEPSQDESSQEASSLSNNFEGSRVRHLLNLGDDTHDHVDTQLRGNFEEKDHTDSTSQGTSTMRGLTRNLAHAKKRRHDKEIIVEIDECAGCLVGEDSQELITKGGCILRQFAKFDGTTWKHQPKELKDDIISKCMENLNYDGSKKMESAIQRQLGNHHKNKQYRLHLHFKKFSSKEKALKNPPINVRMDEWVKLCDKFTSDNFQDDLRSEEVSSSYSPIEICMQKLRGILGHIKGRVAPTKLIVASEKLQMEIETERKRADEREIQSATISAKLATQEEEEMQVSKEQHTQFHEQIQFMMVEISRLASQQSDKNISASFIL</sequence>
<keyword evidence="5" id="KW-1185">Reference proteome</keyword>
<dbReference type="AlphaFoldDB" id="A0AAN8VM22"/>
<gene>
    <name evidence="4" type="ORF">RJ641_001596</name>
</gene>
<reference evidence="4 5" key="1">
    <citation type="submission" date="2023-12" db="EMBL/GenBank/DDBJ databases">
        <title>A high-quality genome assembly for Dillenia turbinata (Dilleniales).</title>
        <authorList>
            <person name="Chanderbali A."/>
        </authorList>
    </citation>
    <scope>NUCLEOTIDE SEQUENCE [LARGE SCALE GENOMIC DNA]</scope>
    <source>
        <strain evidence="4">LSX21</strain>
        <tissue evidence="4">Leaf</tissue>
    </source>
</reference>
<evidence type="ECO:0000313" key="4">
    <source>
        <dbReference type="EMBL" id="KAK6931972.1"/>
    </source>
</evidence>
<feature type="domain" description="Transposase-associated" evidence="3">
    <location>
        <begin position="6"/>
        <end position="72"/>
    </location>
</feature>
<dbReference type="Pfam" id="PF13963">
    <property type="entry name" value="Transpos_assoc"/>
    <property type="match status" value="1"/>
</dbReference>
<evidence type="ECO:0000256" key="1">
    <source>
        <dbReference type="SAM" id="MobiDB-lite"/>
    </source>
</evidence>
<name>A0AAN8VM22_9MAGN</name>
<organism evidence="4 5">
    <name type="scientific">Dillenia turbinata</name>
    <dbReference type="NCBI Taxonomy" id="194707"/>
    <lineage>
        <taxon>Eukaryota</taxon>
        <taxon>Viridiplantae</taxon>
        <taxon>Streptophyta</taxon>
        <taxon>Embryophyta</taxon>
        <taxon>Tracheophyta</taxon>
        <taxon>Spermatophyta</taxon>
        <taxon>Magnoliopsida</taxon>
        <taxon>eudicotyledons</taxon>
        <taxon>Gunneridae</taxon>
        <taxon>Pentapetalae</taxon>
        <taxon>Dilleniales</taxon>
        <taxon>Dilleniaceae</taxon>
        <taxon>Dillenia</taxon>
    </lineage>
</organism>
<accession>A0AAN8VM22</accession>
<feature type="compositionally biased region" description="Basic and acidic residues" evidence="1">
    <location>
        <begin position="322"/>
        <end position="332"/>
    </location>
</feature>
<protein>
    <submittedName>
        <fullName evidence="4">Transposase-associated domain</fullName>
    </submittedName>
</protein>
<dbReference type="InterPro" id="IPR025312">
    <property type="entry name" value="DUF4216"/>
</dbReference>
<dbReference type="PANTHER" id="PTHR48258:SF6">
    <property type="entry name" value="LEUCINE-RICH REPEAT DOMAIN, L DOMAIN-CONTAINING PROTEIN"/>
    <property type="match status" value="1"/>
</dbReference>
<evidence type="ECO:0000259" key="2">
    <source>
        <dbReference type="Pfam" id="PF13952"/>
    </source>
</evidence>
<feature type="compositionally biased region" description="Polar residues" evidence="1">
    <location>
        <begin position="333"/>
        <end position="342"/>
    </location>
</feature>
<proteinExistence type="predicted"/>
<evidence type="ECO:0000313" key="5">
    <source>
        <dbReference type="Proteomes" id="UP001370490"/>
    </source>
</evidence>
<dbReference type="InterPro" id="IPR029480">
    <property type="entry name" value="Transpos_assoc"/>
</dbReference>